<keyword evidence="3" id="KW-0813">Transport</keyword>
<dbReference type="RefSeq" id="XP_043124874.1">
    <property type="nucleotide sequence ID" value="XM_043268939.1"/>
</dbReference>
<evidence type="ECO:0000256" key="12">
    <source>
        <dbReference type="SAM" id="MobiDB-lite"/>
    </source>
</evidence>
<evidence type="ECO:0000256" key="2">
    <source>
        <dbReference type="ARBA" id="ARBA00004141"/>
    </source>
</evidence>
<evidence type="ECO:0000256" key="3">
    <source>
        <dbReference type="ARBA" id="ARBA00022448"/>
    </source>
</evidence>
<keyword evidence="9" id="KW-0408">Iron</keyword>
<feature type="transmembrane region" description="Helical" evidence="13">
    <location>
        <begin position="286"/>
        <end position="309"/>
    </location>
</feature>
<dbReference type="SMART" id="SM00665">
    <property type="entry name" value="B561"/>
    <property type="match status" value="1"/>
</dbReference>
<feature type="domain" description="Cytochrome b561" evidence="14">
    <location>
        <begin position="218"/>
        <end position="346"/>
    </location>
</feature>
<keyword evidence="7" id="KW-0249">Electron transport</keyword>
<protein>
    <recommendedName>
        <fullName evidence="14">Cytochrome b561 domain-containing protein</fullName>
    </recommendedName>
</protein>
<keyword evidence="10 13" id="KW-0472">Membrane</keyword>
<dbReference type="Proteomes" id="UP000710440">
    <property type="component" value="Unassembled WGS sequence"/>
</dbReference>
<accession>A0A9P3BSJ5</accession>
<evidence type="ECO:0000256" key="11">
    <source>
        <dbReference type="SAM" id="Coils"/>
    </source>
</evidence>
<keyword evidence="6" id="KW-0479">Metal-binding</keyword>
<dbReference type="GO" id="GO:0046872">
    <property type="term" value="F:metal ion binding"/>
    <property type="evidence" value="ECO:0007669"/>
    <property type="project" value="UniProtKB-KW"/>
</dbReference>
<evidence type="ECO:0000256" key="8">
    <source>
        <dbReference type="ARBA" id="ARBA00022989"/>
    </source>
</evidence>
<keyword evidence="11" id="KW-0175">Coiled coil</keyword>
<evidence type="ECO:0000256" key="7">
    <source>
        <dbReference type="ARBA" id="ARBA00022982"/>
    </source>
</evidence>
<evidence type="ECO:0000256" key="9">
    <source>
        <dbReference type="ARBA" id="ARBA00023004"/>
    </source>
</evidence>
<dbReference type="PANTHER" id="PTHR15422">
    <property type="entry name" value="OS05G0565100 PROTEIN"/>
    <property type="match status" value="1"/>
</dbReference>
<evidence type="ECO:0000313" key="16">
    <source>
        <dbReference type="Proteomes" id="UP000710440"/>
    </source>
</evidence>
<feature type="transmembrane region" description="Helical" evidence="13">
    <location>
        <begin position="356"/>
        <end position="375"/>
    </location>
</feature>
<feature type="region of interest" description="Disordered" evidence="12">
    <location>
        <begin position="151"/>
        <end position="173"/>
    </location>
</feature>
<dbReference type="PANTHER" id="PTHR15422:SF45">
    <property type="entry name" value="CYTOCHROME B561 DOMAIN-CONTAINING PROTEIN"/>
    <property type="match status" value="1"/>
</dbReference>
<dbReference type="OrthoDB" id="432881at2759"/>
<feature type="transmembrane region" description="Helical" evidence="13">
    <location>
        <begin position="258"/>
        <end position="274"/>
    </location>
</feature>
<evidence type="ECO:0000256" key="5">
    <source>
        <dbReference type="ARBA" id="ARBA00022692"/>
    </source>
</evidence>
<name>A0A9P3BSJ5_ASPVI</name>
<comment type="caution">
    <text evidence="15">The sequence shown here is derived from an EMBL/GenBank/DDBJ whole genome shotgun (WGS) entry which is preliminary data.</text>
</comment>
<reference evidence="15 16" key="1">
    <citation type="submission" date="2021-02" db="EMBL/GenBank/DDBJ databases">
        <title>Pan-genome distribution and transcriptional activeness of fungal secondary metabolism genes in Aspergillus section Fumigati.</title>
        <authorList>
            <person name="Takahashi H."/>
            <person name="Umemura M."/>
            <person name="Ninomiya A."/>
            <person name="Kusuya Y."/>
            <person name="Urayama S."/>
            <person name="Shimizu M."/>
            <person name="Watanabe A."/>
            <person name="Kamei K."/>
            <person name="Yaguchi T."/>
            <person name="Hagiwara D."/>
        </authorList>
    </citation>
    <scope>NUCLEOTIDE SEQUENCE [LARGE SCALE GENOMIC DNA]</scope>
    <source>
        <strain evidence="15 16">IFM 47045</strain>
    </source>
</reference>
<keyword evidence="16" id="KW-1185">Reference proteome</keyword>
<evidence type="ECO:0000256" key="6">
    <source>
        <dbReference type="ARBA" id="ARBA00022723"/>
    </source>
</evidence>
<keyword evidence="8 13" id="KW-1133">Transmembrane helix</keyword>
<dbReference type="GO" id="GO:0016020">
    <property type="term" value="C:membrane"/>
    <property type="evidence" value="ECO:0007669"/>
    <property type="project" value="UniProtKB-SubCell"/>
</dbReference>
<evidence type="ECO:0000256" key="1">
    <source>
        <dbReference type="ARBA" id="ARBA00001970"/>
    </source>
</evidence>
<dbReference type="InterPro" id="IPR006593">
    <property type="entry name" value="Cyt_b561/ferric_Rdtase_TM"/>
</dbReference>
<evidence type="ECO:0000256" key="13">
    <source>
        <dbReference type="SAM" id="Phobius"/>
    </source>
</evidence>
<dbReference type="Pfam" id="PF03188">
    <property type="entry name" value="Cytochrom_B561"/>
    <property type="match status" value="1"/>
</dbReference>
<feature type="compositionally biased region" description="Acidic residues" evidence="12">
    <location>
        <begin position="89"/>
        <end position="105"/>
    </location>
</feature>
<evidence type="ECO:0000256" key="10">
    <source>
        <dbReference type="ARBA" id="ARBA00023136"/>
    </source>
</evidence>
<feature type="transmembrane region" description="Helical" evidence="13">
    <location>
        <begin position="330"/>
        <end position="350"/>
    </location>
</feature>
<dbReference type="Gene3D" id="1.20.120.1770">
    <property type="match status" value="1"/>
</dbReference>
<dbReference type="InterPro" id="IPR045150">
    <property type="entry name" value="CYB561D1/2"/>
</dbReference>
<dbReference type="CDD" id="cd08761">
    <property type="entry name" value="Cyt_b561_CYB561D2_like"/>
    <property type="match status" value="1"/>
</dbReference>
<comment type="cofactor">
    <cofactor evidence="1">
        <name>heme b</name>
        <dbReference type="ChEBI" id="CHEBI:60344"/>
    </cofactor>
</comment>
<gene>
    <name evidence="15" type="ORF">Aspvir_005726</name>
</gene>
<proteinExistence type="predicted"/>
<keyword evidence="5 13" id="KW-0812">Transmembrane</keyword>
<feature type="transmembrane region" description="Helical" evidence="13">
    <location>
        <begin position="185"/>
        <end position="208"/>
    </location>
</feature>
<feature type="region of interest" description="Disordered" evidence="12">
    <location>
        <begin position="74"/>
        <end position="105"/>
    </location>
</feature>
<evidence type="ECO:0000256" key="4">
    <source>
        <dbReference type="ARBA" id="ARBA00022617"/>
    </source>
</evidence>
<keyword evidence="4" id="KW-0349">Heme</keyword>
<dbReference type="AlphaFoldDB" id="A0A9P3BSJ5"/>
<evidence type="ECO:0000313" key="15">
    <source>
        <dbReference type="EMBL" id="GIK01688.1"/>
    </source>
</evidence>
<comment type="subcellular location">
    <subcellularLocation>
        <location evidence="2">Membrane</location>
        <topology evidence="2">Multi-pass membrane protein</topology>
    </subcellularLocation>
</comment>
<dbReference type="EMBL" id="BOPL01000003">
    <property type="protein sequence ID" value="GIK01688.1"/>
    <property type="molecule type" value="Genomic_DNA"/>
</dbReference>
<organism evidence="15 16">
    <name type="scientific">Aspergillus viridinutans</name>
    <dbReference type="NCBI Taxonomy" id="75553"/>
    <lineage>
        <taxon>Eukaryota</taxon>
        <taxon>Fungi</taxon>
        <taxon>Dikarya</taxon>
        <taxon>Ascomycota</taxon>
        <taxon>Pezizomycotina</taxon>
        <taxon>Eurotiomycetes</taxon>
        <taxon>Eurotiomycetidae</taxon>
        <taxon>Eurotiales</taxon>
        <taxon>Aspergillaceae</taxon>
        <taxon>Aspergillus</taxon>
        <taxon>Aspergillus subgen. Fumigati</taxon>
    </lineage>
</organism>
<sequence>MSAYQDLSNERDTLVAALEEQTDLQNAHPEEAGIISKVMDDLEEQLAALGEEEAQDDQAGLSPILEMFTRPQLQTDGFSCPASPGGEAGDSDTDTDMDYSDSDEDELNDHLHYQLNLLSFFNNKYLRTSKTIWKTITDLCSDIMASATGVPQEHPQTIEAREDEPLLGGPGAVTQRDRDPIYRNLIKGTATVAQCGILLLVALVWAGIFSHPLIFFSAHPLLNSSAILLQVQAALILQPTATPQQKLLGTRIHYSLQAISLAAFVTAFTIIEINKGDHPRLTSPHGIFGLITYICIILQALLGLVQYFLPVTILGSADAGKRLYKYHRHFGYSLLILELATVAAATQTTYNVDVLHIPLWGVLVAAMLVVAGVGARIKKHKLGF</sequence>
<evidence type="ECO:0000259" key="14">
    <source>
        <dbReference type="SMART" id="SM00665"/>
    </source>
</evidence>
<dbReference type="GeneID" id="66933708"/>
<dbReference type="GO" id="GO:0140575">
    <property type="term" value="F:transmembrane monodehydroascorbate reductase activity"/>
    <property type="evidence" value="ECO:0007669"/>
    <property type="project" value="InterPro"/>
</dbReference>
<feature type="coiled-coil region" evidence="11">
    <location>
        <begin position="4"/>
        <end position="59"/>
    </location>
</feature>